<name>A0A0A0D4Z8_9PROT</name>
<dbReference type="AlphaFoldDB" id="A0A0A0D4Z8"/>
<proteinExistence type="predicted"/>
<evidence type="ECO:0000313" key="2">
    <source>
        <dbReference type="Proteomes" id="UP000029995"/>
    </source>
</evidence>
<comment type="caution">
    <text evidence="1">The sequence shown here is derived from an EMBL/GenBank/DDBJ whole genome shotgun (WGS) entry which is preliminary data.</text>
</comment>
<gene>
    <name evidence="1" type="ORF">P409_23125</name>
</gene>
<reference evidence="1 2" key="1">
    <citation type="submission" date="2014-01" db="EMBL/GenBank/DDBJ databases">
        <title>Genome sequence determination for a cystic fibrosis isolate, Inquilinus limosus.</title>
        <authorList>
            <person name="Pino M."/>
            <person name="Di Conza J."/>
            <person name="Gutkind G."/>
        </authorList>
    </citation>
    <scope>NUCLEOTIDE SEQUENCE [LARGE SCALE GENOMIC DNA]</scope>
    <source>
        <strain evidence="1 2">MP06</strain>
    </source>
</reference>
<protein>
    <submittedName>
        <fullName evidence="1">Uncharacterized protein</fullName>
    </submittedName>
</protein>
<dbReference type="Proteomes" id="UP000029995">
    <property type="component" value="Unassembled WGS sequence"/>
</dbReference>
<dbReference type="EMBL" id="JANX01000369">
    <property type="protein sequence ID" value="KGM32147.1"/>
    <property type="molecule type" value="Genomic_DNA"/>
</dbReference>
<evidence type="ECO:0000313" key="1">
    <source>
        <dbReference type="EMBL" id="KGM32147.1"/>
    </source>
</evidence>
<accession>A0A0A0D4Z8</accession>
<organism evidence="1 2">
    <name type="scientific">Inquilinus limosus MP06</name>
    <dbReference type="NCBI Taxonomy" id="1398085"/>
    <lineage>
        <taxon>Bacteria</taxon>
        <taxon>Pseudomonadati</taxon>
        <taxon>Pseudomonadota</taxon>
        <taxon>Alphaproteobacteria</taxon>
        <taxon>Rhodospirillales</taxon>
        <taxon>Rhodospirillaceae</taxon>
        <taxon>Inquilinus</taxon>
    </lineage>
</organism>
<sequence length="62" mass="6699">MFFRALSRIRQALRSPLATKCATAAVKSYPKPRFIIQSIAAMMASLSAVRLVTSGPDDLSEG</sequence>